<keyword evidence="1" id="KW-0732">Signal</keyword>
<protein>
    <submittedName>
        <fullName evidence="2">Uncharacterized protein</fullName>
    </submittedName>
</protein>
<feature type="chain" id="PRO_5045956142" evidence="1">
    <location>
        <begin position="26"/>
        <end position="138"/>
    </location>
</feature>
<gene>
    <name evidence="2" type="ORF">J0654_03445</name>
</gene>
<evidence type="ECO:0000313" key="3">
    <source>
        <dbReference type="Proteomes" id="UP000664807"/>
    </source>
</evidence>
<evidence type="ECO:0000256" key="1">
    <source>
        <dbReference type="SAM" id="SignalP"/>
    </source>
</evidence>
<organism evidence="2 3">
    <name type="scientific">Flagellimonas profundi</name>
    <dbReference type="NCBI Taxonomy" id="2915620"/>
    <lineage>
        <taxon>Bacteria</taxon>
        <taxon>Pseudomonadati</taxon>
        <taxon>Bacteroidota</taxon>
        <taxon>Flavobacteriia</taxon>
        <taxon>Flavobacteriales</taxon>
        <taxon>Flavobacteriaceae</taxon>
        <taxon>Flagellimonas</taxon>
    </lineage>
</organism>
<keyword evidence="3" id="KW-1185">Reference proteome</keyword>
<sequence length="138" mass="15828">MKVFCFKIVSFSMALIVLFSTFSFTMNSHYCGDYLVDSAWFVEAETCGMSVAKDQHSHENSFMKDGCCNDVTWTIDGQDDLKITFEDLTHEQQLFVVSFIYSYINLFEGLKTKNNAFGDYSPPPLIKDVQVLHQTFLI</sequence>
<dbReference type="NCBIfam" id="NF047658">
    <property type="entry name" value="HYC_CC_PP"/>
    <property type="match status" value="1"/>
</dbReference>
<name>A0ABS3FCI1_9FLAO</name>
<accession>A0ABS3FCI1</accession>
<evidence type="ECO:0000313" key="2">
    <source>
        <dbReference type="EMBL" id="MBO0340681.1"/>
    </source>
</evidence>
<dbReference type="Proteomes" id="UP000664807">
    <property type="component" value="Unassembled WGS sequence"/>
</dbReference>
<dbReference type="EMBL" id="JAFLNM010000001">
    <property type="protein sequence ID" value="MBO0340681.1"/>
    <property type="molecule type" value="Genomic_DNA"/>
</dbReference>
<dbReference type="RefSeq" id="WP_207026309.1">
    <property type="nucleotide sequence ID" value="NZ_JAFLNM010000001.1"/>
</dbReference>
<reference evidence="2 3" key="1">
    <citation type="submission" date="2021-03" db="EMBL/GenBank/DDBJ databases">
        <title>Muricauda lutimaris sp. nov. and Muricauda ruestringensis sp. nov, two marine members of the Flavobacteriaceae isolated from deep sea sediments of Western Pacific.</title>
        <authorList>
            <person name="Zhao S."/>
            <person name="Liu R."/>
        </authorList>
    </citation>
    <scope>NUCLEOTIDE SEQUENCE [LARGE SCALE GENOMIC DNA]</scope>
    <source>
        <strain evidence="2 3">BC31-3-A3</strain>
    </source>
</reference>
<dbReference type="InterPro" id="IPR058512">
    <property type="entry name" value="DUF8199"/>
</dbReference>
<feature type="signal peptide" evidence="1">
    <location>
        <begin position="1"/>
        <end position="25"/>
    </location>
</feature>
<comment type="caution">
    <text evidence="2">The sequence shown here is derived from an EMBL/GenBank/DDBJ whole genome shotgun (WGS) entry which is preliminary data.</text>
</comment>
<dbReference type="Pfam" id="PF26622">
    <property type="entry name" value="DUF8199"/>
    <property type="match status" value="1"/>
</dbReference>
<dbReference type="InterPro" id="IPR058060">
    <property type="entry name" value="HYC_CC_PP"/>
</dbReference>
<proteinExistence type="predicted"/>